<keyword evidence="4" id="KW-0813">Transport</keyword>
<dbReference type="GO" id="GO:0017119">
    <property type="term" value="C:Golgi transport complex"/>
    <property type="evidence" value="ECO:0007669"/>
    <property type="project" value="InterPro"/>
</dbReference>
<keyword evidence="11" id="KW-1185">Reference proteome</keyword>
<comment type="similarity">
    <text evidence="2">Belongs to the COG7 family.</text>
</comment>
<accession>A0A8J9YL36</accession>
<keyword evidence="5" id="KW-0653">Protein transport</keyword>
<dbReference type="Proteomes" id="UP000838878">
    <property type="component" value="Chromosome 8"/>
</dbReference>
<feature type="non-terminal residue" evidence="10">
    <location>
        <position position="677"/>
    </location>
</feature>
<dbReference type="OrthoDB" id="245173at2759"/>
<evidence type="ECO:0000256" key="5">
    <source>
        <dbReference type="ARBA" id="ARBA00022927"/>
    </source>
</evidence>
<keyword evidence="6" id="KW-0333">Golgi apparatus</keyword>
<dbReference type="GO" id="GO:0000139">
    <property type="term" value="C:Golgi membrane"/>
    <property type="evidence" value="ECO:0007669"/>
    <property type="project" value="UniProtKB-SubCell"/>
</dbReference>
<evidence type="ECO:0000313" key="10">
    <source>
        <dbReference type="EMBL" id="CAH0730650.1"/>
    </source>
</evidence>
<organism evidence="10 11">
    <name type="scientific">Brenthis ino</name>
    <name type="common">lesser marbled fritillary</name>
    <dbReference type="NCBI Taxonomy" id="405034"/>
    <lineage>
        <taxon>Eukaryota</taxon>
        <taxon>Metazoa</taxon>
        <taxon>Ecdysozoa</taxon>
        <taxon>Arthropoda</taxon>
        <taxon>Hexapoda</taxon>
        <taxon>Insecta</taxon>
        <taxon>Pterygota</taxon>
        <taxon>Neoptera</taxon>
        <taxon>Endopterygota</taxon>
        <taxon>Lepidoptera</taxon>
        <taxon>Glossata</taxon>
        <taxon>Ditrysia</taxon>
        <taxon>Papilionoidea</taxon>
        <taxon>Nymphalidae</taxon>
        <taxon>Heliconiinae</taxon>
        <taxon>Argynnini</taxon>
        <taxon>Brenthis</taxon>
    </lineage>
</organism>
<dbReference type="GO" id="GO:0007030">
    <property type="term" value="P:Golgi organization"/>
    <property type="evidence" value="ECO:0007669"/>
    <property type="project" value="TreeGrafter"/>
</dbReference>
<evidence type="ECO:0000256" key="7">
    <source>
        <dbReference type="ARBA" id="ARBA00023136"/>
    </source>
</evidence>
<evidence type="ECO:0000256" key="6">
    <source>
        <dbReference type="ARBA" id="ARBA00023034"/>
    </source>
</evidence>
<dbReference type="AlphaFoldDB" id="A0A8J9YL36"/>
<evidence type="ECO:0000256" key="1">
    <source>
        <dbReference type="ARBA" id="ARBA00004395"/>
    </source>
</evidence>
<dbReference type="PANTHER" id="PTHR21443">
    <property type="entry name" value="CONSERVED OLIGOMERIC GOLGI COMPLEX COMPONENT 7"/>
    <property type="match status" value="1"/>
</dbReference>
<evidence type="ECO:0000256" key="2">
    <source>
        <dbReference type="ARBA" id="ARBA00005831"/>
    </source>
</evidence>
<dbReference type="PANTHER" id="PTHR21443:SF0">
    <property type="entry name" value="CONSERVED OLIGOMERIC GOLGI COMPLEX SUBUNIT 7"/>
    <property type="match status" value="1"/>
</dbReference>
<evidence type="ECO:0000256" key="4">
    <source>
        <dbReference type="ARBA" id="ARBA00022448"/>
    </source>
</evidence>
<keyword evidence="7" id="KW-0472">Membrane</keyword>
<evidence type="ECO:0000256" key="8">
    <source>
        <dbReference type="ARBA" id="ARBA00031345"/>
    </source>
</evidence>
<dbReference type="Pfam" id="PF10191">
    <property type="entry name" value="COG7"/>
    <property type="match status" value="3"/>
</dbReference>
<gene>
    <name evidence="10" type="ORF">BINO364_LOCUS15613</name>
</gene>
<sequence>MDLRSFAGLVFNPIEWINRAWGGSGNQNKEEFVHNSVARLQLYMKQLNNSLDETSSQIASSTPHAAKNSEALKRECEFLQEKLLTLEMHVIGVEKETGTSIKSLQRIDKLKSQLEYAASALQETEKWGALATSLEEILDEGVPMQTEKLKEVAEQVRSMSDSLETMNDCPEYNRKKRQLENIYNRLEAAISGSFVDALTQMDRERTGTYVSLYSGMHRTLSASRCWRRAAAGKVCKRWARAPAHSVRVLTRVMSKDAVKHVDWLKNVLKSETPLAELVRLYTDLLLSLNPSPIKVVTAKFKLCQGPEQSITMLCDLRTEIDDFINTIDSIIDSTGLDREELTFTVMREFGCAAFAPLKELLPKYADAQAQVLLAHLEDPSLKQEDLLEGSRAILVVAEKCETWLETAYNQGTKIAGSAIYPYYATAVESFTTVLLNLITTHTRKIESSFLSSVKAGEVTGVLSETFPASLVLENATGVLLDTFAKRQMVEESDVEVSSGGPLEDLPSLLLDEDLRNVTRALPPSVSGLRRARDTLKGLARSILRSPIDVQLDKIPQLSVWHNNDALSTDLPDFALSPQEYITEIGQYLMTLPQHLEMHVSEKQSPWQFLTELCVHTCDMYAEKILNIRNMDALGTKRCLTDIVYLSSVVEDLGSKITPSLKTLEKSLRAATPASQSE</sequence>
<dbReference type="InterPro" id="IPR019335">
    <property type="entry name" value="COG7"/>
</dbReference>
<comment type="subcellular location">
    <subcellularLocation>
        <location evidence="1">Golgi apparatus membrane</location>
        <topology evidence="1">Peripheral membrane protein</topology>
    </subcellularLocation>
</comment>
<feature type="coiled-coil region" evidence="9">
    <location>
        <begin position="37"/>
        <end position="89"/>
    </location>
</feature>
<evidence type="ECO:0000256" key="3">
    <source>
        <dbReference type="ARBA" id="ARBA00020984"/>
    </source>
</evidence>
<evidence type="ECO:0000256" key="9">
    <source>
        <dbReference type="SAM" id="Coils"/>
    </source>
</evidence>
<keyword evidence="9" id="KW-0175">Coiled coil</keyword>
<protein>
    <recommendedName>
        <fullName evidence="3">Conserved oligomeric Golgi complex subunit 7</fullName>
    </recommendedName>
    <alternativeName>
        <fullName evidence="8">Component of oligomeric Golgi complex 7</fullName>
    </alternativeName>
</protein>
<evidence type="ECO:0000313" key="11">
    <source>
        <dbReference type="Proteomes" id="UP000838878"/>
    </source>
</evidence>
<dbReference type="GO" id="GO:0006890">
    <property type="term" value="P:retrograde vesicle-mediated transport, Golgi to endoplasmic reticulum"/>
    <property type="evidence" value="ECO:0007669"/>
    <property type="project" value="TreeGrafter"/>
</dbReference>
<proteinExistence type="inferred from homology"/>
<name>A0A8J9YL36_9NEOP</name>
<dbReference type="GO" id="GO:0006886">
    <property type="term" value="P:intracellular protein transport"/>
    <property type="evidence" value="ECO:0007669"/>
    <property type="project" value="InterPro"/>
</dbReference>
<dbReference type="EMBL" id="OV170228">
    <property type="protein sequence ID" value="CAH0730650.1"/>
    <property type="molecule type" value="Genomic_DNA"/>
</dbReference>
<reference evidence="10" key="1">
    <citation type="submission" date="2021-12" db="EMBL/GenBank/DDBJ databases">
        <authorList>
            <person name="Martin H S."/>
        </authorList>
    </citation>
    <scope>NUCLEOTIDE SEQUENCE</scope>
</reference>